<sequence length="269" mass="31197">MRNERAVISLESTGTIFGDHFEQDDAYRLRRPQGMQDWLLVYTLHGEGYFRTPAGEKRCGSGQLGLLRAGITHEYGTVSGKRWNFLWIHYPGLPENWMLRNQEFLVETLPDERVRGRVEQAFRNVLQDSLDRLDLWEALCENALREILLLLAQRTNKRMDPRVEQTLGLLSRSLKEDIRIDAISREVGVSGSRLAHLFKQETGYTIVEHLNQMRVRHAALLMTHSGRTASEAAQDVGFNSYNHFADQFRKQYGVSPRQYRQDYKPTSML</sequence>
<dbReference type="GO" id="GO:0043565">
    <property type="term" value="F:sequence-specific DNA binding"/>
    <property type="evidence" value="ECO:0007669"/>
    <property type="project" value="InterPro"/>
</dbReference>
<dbReference type="EMBL" id="ADHJ01000023">
    <property type="protein sequence ID" value="EFU41196.1"/>
    <property type="molecule type" value="Genomic_DNA"/>
</dbReference>
<evidence type="ECO:0000256" key="2">
    <source>
        <dbReference type="ARBA" id="ARBA00023125"/>
    </source>
</evidence>
<dbReference type="PANTHER" id="PTHR43280">
    <property type="entry name" value="ARAC-FAMILY TRANSCRIPTIONAL REGULATOR"/>
    <property type="match status" value="1"/>
</dbReference>
<reference evidence="5 6" key="1">
    <citation type="journal article" date="2010" name="BMC Genomics">
        <title>Genome sequence of the pattern forming Paenibacillus vortex bacterium reveals potential for thriving in complex environments.</title>
        <authorList>
            <person name="Sirota-Madi A."/>
            <person name="Olender T."/>
            <person name="Helman Y."/>
            <person name="Ingham C."/>
            <person name="Brainis I."/>
            <person name="Roth D."/>
            <person name="Hagi E."/>
            <person name="Brodsky L."/>
            <person name="Leshkowitz D."/>
            <person name="Galatenko V."/>
            <person name="Nikolaev V."/>
            <person name="Mugasimangalam R.C."/>
            <person name="Bransburg-Zabary S."/>
            <person name="Gutnick D.L."/>
            <person name="Lancet D."/>
            <person name="Ben-Jacob E."/>
        </authorList>
    </citation>
    <scope>NUCLEOTIDE SEQUENCE [LARGE SCALE GENOMIC DNA]</scope>
    <source>
        <strain evidence="5 6">V453</strain>
    </source>
</reference>
<dbReference type="GO" id="GO:0003700">
    <property type="term" value="F:DNA-binding transcription factor activity"/>
    <property type="evidence" value="ECO:0007669"/>
    <property type="project" value="InterPro"/>
</dbReference>
<dbReference type="PROSITE" id="PS01124">
    <property type="entry name" value="HTH_ARAC_FAMILY_2"/>
    <property type="match status" value="1"/>
</dbReference>
<dbReference type="Gene3D" id="1.10.10.60">
    <property type="entry name" value="Homeodomain-like"/>
    <property type="match status" value="1"/>
</dbReference>
<dbReference type="AlphaFoldDB" id="A0A2R9SV13"/>
<dbReference type="InterPro" id="IPR003313">
    <property type="entry name" value="AraC-bd"/>
</dbReference>
<feature type="domain" description="HTH araC/xylS-type" evidence="4">
    <location>
        <begin position="164"/>
        <end position="262"/>
    </location>
</feature>
<proteinExistence type="predicted"/>
<comment type="caution">
    <text evidence="5">The sequence shown here is derived from an EMBL/GenBank/DDBJ whole genome shotgun (WGS) entry which is preliminary data.</text>
</comment>
<dbReference type="Gene3D" id="2.60.120.280">
    <property type="entry name" value="Regulatory protein AraC"/>
    <property type="match status" value="1"/>
</dbReference>
<dbReference type="SMART" id="SM00342">
    <property type="entry name" value="HTH_ARAC"/>
    <property type="match status" value="1"/>
</dbReference>
<dbReference type="Pfam" id="PF02311">
    <property type="entry name" value="AraC_binding"/>
    <property type="match status" value="1"/>
</dbReference>
<name>A0A2R9SV13_9BACL</name>
<dbReference type="InterPro" id="IPR037923">
    <property type="entry name" value="HTH-like"/>
</dbReference>
<evidence type="ECO:0000313" key="5">
    <source>
        <dbReference type="EMBL" id="EFU41196.1"/>
    </source>
</evidence>
<dbReference type="PANTHER" id="PTHR43280:SF2">
    <property type="entry name" value="HTH-TYPE TRANSCRIPTIONAL REGULATOR EXSA"/>
    <property type="match status" value="1"/>
</dbReference>
<dbReference type="Proteomes" id="UP000003094">
    <property type="component" value="Unassembled WGS sequence"/>
</dbReference>
<accession>A0A2R9SV13</accession>
<dbReference type="RefSeq" id="WP_006210072.1">
    <property type="nucleotide sequence ID" value="NZ_ADHJ01000023.1"/>
</dbReference>
<gene>
    <name evidence="5" type="ORF">PVOR_16324</name>
</gene>
<dbReference type="SUPFAM" id="SSF46689">
    <property type="entry name" value="Homeodomain-like"/>
    <property type="match status" value="2"/>
</dbReference>
<dbReference type="Pfam" id="PF12833">
    <property type="entry name" value="HTH_18"/>
    <property type="match status" value="1"/>
</dbReference>
<dbReference type="InterPro" id="IPR009057">
    <property type="entry name" value="Homeodomain-like_sf"/>
</dbReference>
<protein>
    <submittedName>
        <fullName evidence="5">Transcriptional regulator, AraC family protein</fullName>
    </submittedName>
</protein>
<evidence type="ECO:0000256" key="3">
    <source>
        <dbReference type="ARBA" id="ARBA00023163"/>
    </source>
</evidence>
<evidence type="ECO:0000259" key="4">
    <source>
        <dbReference type="PROSITE" id="PS01124"/>
    </source>
</evidence>
<dbReference type="InterPro" id="IPR018060">
    <property type="entry name" value="HTH_AraC"/>
</dbReference>
<organism evidence="5 6">
    <name type="scientific">Paenibacillus vortex V453</name>
    <dbReference type="NCBI Taxonomy" id="715225"/>
    <lineage>
        <taxon>Bacteria</taxon>
        <taxon>Bacillati</taxon>
        <taxon>Bacillota</taxon>
        <taxon>Bacilli</taxon>
        <taxon>Bacillales</taxon>
        <taxon>Paenibacillaceae</taxon>
        <taxon>Paenibacillus</taxon>
    </lineage>
</organism>
<dbReference type="KEGG" id="pvo:PVOR_16324"/>
<dbReference type="PRINTS" id="PR00032">
    <property type="entry name" value="HTHARAC"/>
</dbReference>
<dbReference type="InterPro" id="IPR020449">
    <property type="entry name" value="Tscrpt_reg_AraC-type_HTH"/>
</dbReference>
<keyword evidence="2" id="KW-0238">DNA-binding</keyword>
<keyword evidence="1" id="KW-0805">Transcription regulation</keyword>
<evidence type="ECO:0000313" key="6">
    <source>
        <dbReference type="Proteomes" id="UP000003094"/>
    </source>
</evidence>
<evidence type="ECO:0000256" key="1">
    <source>
        <dbReference type="ARBA" id="ARBA00023015"/>
    </source>
</evidence>
<dbReference type="SUPFAM" id="SSF51215">
    <property type="entry name" value="Regulatory protein AraC"/>
    <property type="match status" value="1"/>
</dbReference>
<keyword evidence="6" id="KW-1185">Reference proteome</keyword>
<keyword evidence="3" id="KW-0804">Transcription</keyword>